<evidence type="ECO:0000313" key="4">
    <source>
        <dbReference type="Proteomes" id="UP000663801"/>
    </source>
</evidence>
<keyword evidence="2" id="KW-1133">Transmembrane helix</keyword>
<feature type="compositionally biased region" description="Low complexity" evidence="1">
    <location>
        <begin position="141"/>
        <end position="154"/>
    </location>
</feature>
<evidence type="ECO:0008006" key="5">
    <source>
        <dbReference type="Google" id="ProtNLM"/>
    </source>
</evidence>
<keyword evidence="2" id="KW-0812">Transmembrane</keyword>
<comment type="caution">
    <text evidence="3">The sequence shown here is derived from an EMBL/GenBank/DDBJ whole genome shotgun (WGS) entry which is preliminary data.</text>
</comment>
<dbReference type="EMBL" id="JAERWL010000008">
    <property type="protein sequence ID" value="MBM9476581.1"/>
    <property type="molecule type" value="Genomic_DNA"/>
</dbReference>
<dbReference type="Proteomes" id="UP000663801">
    <property type="component" value="Unassembled WGS sequence"/>
</dbReference>
<gene>
    <name evidence="3" type="ORF">JL107_09015</name>
</gene>
<sequence>MAPPPVAAVPVVGLTPPFGAVPVVGLTPPVGVVPVEAADVPPAAVPAAPAEAVPAVVAAPAAIVPVEGAVPGAPAAAVVPGVTPVALLPVVPVAAQRNTAGRAVVWGVLAAVLISAAWVGGYLWSDRNQEVGRPVTAAQGAAATSPRSTPSASTVDPGVPLDPTTGEFDDQGFTPTDPLPSTAPTVPITPVPVSGQATCEAPPGVDAAGAAQTYEVGRAFDGALDTAWRCAGDASGQTVTFDLGQPVLLTSVGLVPGYDKIDPVDGADRFAQGRTVVRARWVFDDGSTLEVAPNGARGMQTTPVQVTTQTVQLQILETRPGTTVTDNAGVEWGAVDATAVSEVAFAGLTY</sequence>
<keyword evidence="4" id="KW-1185">Reference proteome</keyword>
<organism evidence="3 4">
    <name type="scientific">Nakamurella flavida</name>
    <dbReference type="NCBI Taxonomy" id="363630"/>
    <lineage>
        <taxon>Bacteria</taxon>
        <taxon>Bacillati</taxon>
        <taxon>Actinomycetota</taxon>
        <taxon>Actinomycetes</taxon>
        <taxon>Nakamurellales</taxon>
        <taxon>Nakamurellaceae</taxon>
        <taxon>Nakamurella</taxon>
    </lineage>
</organism>
<accession>A0A939C304</accession>
<keyword evidence="2" id="KW-0472">Membrane</keyword>
<proteinExistence type="predicted"/>
<name>A0A939C304_9ACTN</name>
<dbReference type="Gene3D" id="2.60.120.260">
    <property type="entry name" value="Galactose-binding domain-like"/>
    <property type="match status" value="1"/>
</dbReference>
<dbReference type="InterPro" id="IPR057561">
    <property type="entry name" value="NADase_transloc"/>
</dbReference>
<dbReference type="AlphaFoldDB" id="A0A939C304"/>
<evidence type="ECO:0000313" key="3">
    <source>
        <dbReference type="EMBL" id="MBM9476581.1"/>
    </source>
</evidence>
<dbReference type="RefSeq" id="WP_205256693.1">
    <property type="nucleotide sequence ID" value="NZ_BAAAPV010000004.1"/>
</dbReference>
<feature type="region of interest" description="Disordered" evidence="1">
    <location>
        <begin position="136"/>
        <end position="159"/>
    </location>
</feature>
<evidence type="ECO:0000256" key="2">
    <source>
        <dbReference type="SAM" id="Phobius"/>
    </source>
</evidence>
<protein>
    <recommendedName>
        <fullName evidence="5">Discoidin domain-containing protein</fullName>
    </recommendedName>
</protein>
<dbReference type="InterPro" id="IPR008979">
    <property type="entry name" value="Galactose-bd-like_sf"/>
</dbReference>
<reference evidence="3" key="1">
    <citation type="submission" date="2021-01" db="EMBL/GenBank/DDBJ databases">
        <title>KCTC 19127 draft genome.</title>
        <authorList>
            <person name="An D."/>
        </authorList>
    </citation>
    <scope>NUCLEOTIDE SEQUENCE</scope>
    <source>
        <strain evidence="3">KCTC 19127</strain>
    </source>
</reference>
<evidence type="ECO:0000256" key="1">
    <source>
        <dbReference type="SAM" id="MobiDB-lite"/>
    </source>
</evidence>
<feature type="transmembrane region" description="Helical" evidence="2">
    <location>
        <begin position="103"/>
        <end position="124"/>
    </location>
</feature>
<dbReference type="NCBIfam" id="NF047619">
    <property type="entry name" value="NADase_discoid"/>
    <property type="match status" value="1"/>
</dbReference>
<dbReference type="SUPFAM" id="SSF49785">
    <property type="entry name" value="Galactose-binding domain-like"/>
    <property type="match status" value="1"/>
</dbReference>